<evidence type="ECO:0000313" key="3">
    <source>
        <dbReference type="EMBL" id="RID83361.1"/>
    </source>
</evidence>
<dbReference type="Pfam" id="PF01381">
    <property type="entry name" value="HTH_3"/>
    <property type="match status" value="1"/>
</dbReference>
<protein>
    <submittedName>
        <fullName evidence="3">XRE family transcriptional regulator</fullName>
    </submittedName>
</protein>
<evidence type="ECO:0000259" key="2">
    <source>
        <dbReference type="PROSITE" id="PS50943"/>
    </source>
</evidence>
<dbReference type="PANTHER" id="PTHR46558">
    <property type="entry name" value="TRACRIPTIONAL REGULATORY PROTEIN-RELATED-RELATED"/>
    <property type="match status" value="1"/>
</dbReference>
<accession>A0A398B0Z6</accession>
<comment type="caution">
    <text evidence="3">The sequence shown here is derived from an EMBL/GenBank/DDBJ whole genome shotgun (WGS) entry which is preliminary data.</text>
</comment>
<dbReference type="Gene3D" id="1.10.260.40">
    <property type="entry name" value="lambda repressor-like DNA-binding domains"/>
    <property type="match status" value="1"/>
</dbReference>
<gene>
    <name evidence="3" type="ORF">D1970_15870</name>
</gene>
<dbReference type="SUPFAM" id="SSF47413">
    <property type="entry name" value="lambda repressor-like DNA-binding domains"/>
    <property type="match status" value="1"/>
</dbReference>
<evidence type="ECO:0000313" key="4">
    <source>
        <dbReference type="Proteomes" id="UP000265816"/>
    </source>
</evidence>
<dbReference type="InterPro" id="IPR001387">
    <property type="entry name" value="Cro/C1-type_HTH"/>
</dbReference>
<dbReference type="SMART" id="SM00530">
    <property type="entry name" value="HTH_XRE"/>
    <property type="match status" value="1"/>
</dbReference>
<dbReference type="EMBL" id="QWVT01000028">
    <property type="protein sequence ID" value="RID83361.1"/>
    <property type="molecule type" value="Genomic_DNA"/>
</dbReference>
<name>A0A398B0Z6_9BACI</name>
<keyword evidence="4" id="KW-1185">Reference proteome</keyword>
<dbReference type="GO" id="GO:0003677">
    <property type="term" value="F:DNA binding"/>
    <property type="evidence" value="ECO:0007669"/>
    <property type="project" value="UniProtKB-KW"/>
</dbReference>
<reference evidence="3 4" key="1">
    <citation type="submission" date="2018-08" db="EMBL/GenBank/DDBJ databases">
        <title>Bacillus jemisoniae sp. nov., Bacillus chryseoplanitiae sp. nov., Bacillus resnikiae sp. nov., and Bacillus frankliniae sp. nov., isolated from Viking spacecraft and associated surfaces.</title>
        <authorList>
            <person name="Seuylemezian A."/>
            <person name="Vaishampayan P."/>
        </authorList>
    </citation>
    <scope>NUCLEOTIDE SEQUENCE [LARGE SCALE GENOMIC DNA]</scope>
    <source>
        <strain evidence="3 4">JJ-247</strain>
    </source>
</reference>
<evidence type="ECO:0000256" key="1">
    <source>
        <dbReference type="ARBA" id="ARBA00023125"/>
    </source>
</evidence>
<organism evidence="3 4">
    <name type="scientific">Mesobacillus zeae</name>
    <dbReference type="NCBI Taxonomy" id="1917180"/>
    <lineage>
        <taxon>Bacteria</taxon>
        <taxon>Bacillati</taxon>
        <taxon>Bacillota</taxon>
        <taxon>Bacilli</taxon>
        <taxon>Bacillales</taxon>
        <taxon>Bacillaceae</taxon>
        <taxon>Mesobacillus</taxon>
    </lineage>
</organism>
<dbReference type="RefSeq" id="WP_119113856.1">
    <property type="nucleotide sequence ID" value="NZ_CBCSEO010000024.1"/>
</dbReference>
<dbReference type="OrthoDB" id="9812495at2"/>
<feature type="domain" description="HTH cro/C1-type" evidence="2">
    <location>
        <begin position="10"/>
        <end position="64"/>
    </location>
</feature>
<proteinExistence type="predicted"/>
<dbReference type="Proteomes" id="UP000265816">
    <property type="component" value="Unassembled WGS sequence"/>
</dbReference>
<sequence>MKTIHISTTLIRKRKERGITQEELAQYIGVSKASVSKWETGMSYPDILLLPELATYFNITVDELIGYSPQLTQEDIRKVYARLTHSFATKPFIEAKEECDGIIKKYYSCFPLLLAMCQLLINHCVLASTEEGKKEVIAQCVVLCKRVKEESTVLDHAKQANAMEAISEMMLGNSSRVIELLSNVLDPYSGEDVLLVGAYQSKGEPGKANEVCQVLLYQETIKILSLLTTYLSMHITEPQLFETIYGQGKQLISSFDMSNFVANPVTSIHLVAAQGYLMQEEKRKALDALAEYVETVCRYRYPLKLRGNDYFNKINGWLEEKIPLGTDFPREEKTIKQTFLQMVEVNPVFALLQEEPEFKRLLNKLKREMGV</sequence>
<dbReference type="PROSITE" id="PS50943">
    <property type="entry name" value="HTH_CROC1"/>
    <property type="match status" value="1"/>
</dbReference>
<dbReference type="PANTHER" id="PTHR46558:SF11">
    <property type="entry name" value="HTH-TYPE TRANSCRIPTIONAL REGULATOR XRE"/>
    <property type="match status" value="1"/>
</dbReference>
<dbReference type="CDD" id="cd00093">
    <property type="entry name" value="HTH_XRE"/>
    <property type="match status" value="1"/>
</dbReference>
<dbReference type="AlphaFoldDB" id="A0A398B0Z6"/>
<keyword evidence="1" id="KW-0238">DNA-binding</keyword>
<dbReference type="InterPro" id="IPR010982">
    <property type="entry name" value="Lambda_DNA-bd_dom_sf"/>
</dbReference>